<dbReference type="PANTHER" id="PTHR12245">
    <property type="entry name" value="SPRY DOMAIN CONTAINING SOCS BOX PROTEIN"/>
    <property type="match status" value="1"/>
</dbReference>
<dbReference type="InterPro" id="IPR003877">
    <property type="entry name" value="SPRY_dom"/>
</dbReference>
<evidence type="ECO:0000256" key="4">
    <source>
        <dbReference type="ARBA" id="ARBA00023242"/>
    </source>
</evidence>
<dbReference type="EMBL" id="RQTK01000080">
    <property type="protein sequence ID" value="RUS88537.1"/>
    <property type="molecule type" value="Genomic_DNA"/>
</dbReference>
<dbReference type="STRING" id="188477.A0A433U3X7"/>
<evidence type="ECO:0000313" key="7">
    <source>
        <dbReference type="EMBL" id="RUS88537.1"/>
    </source>
</evidence>
<comment type="similarity">
    <text evidence="2">Belongs to the SPSB family.</text>
</comment>
<protein>
    <recommendedName>
        <fullName evidence="3">SPRY domain-containing SOCS box protein 3</fullName>
    </recommendedName>
</protein>
<dbReference type="PROSITE" id="PS50225">
    <property type="entry name" value="SOCS"/>
    <property type="match status" value="1"/>
</dbReference>
<keyword evidence="4" id="KW-0539">Nucleus</keyword>
<feature type="domain" description="B30.2/SPRY" evidence="5">
    <location>
        <begin position="1"/>
        <end position="193"/>
    </location>
</feature>
<gene>
    <name evidence="7" type="ORF">EGW08_003713</name>
</gene>
<evidence type="ECO:0000259" key="5">
    <source>
        <dbReference type="PROSITE" id="PS50188"/>
    </source>
</evidence>
<dbReference type="InterPro" id="IPR001496">
    <property type="entry name" value="SOCS_box"/>
</dbReference>
<accession>A0A433U3X7</accession>
<organism evidence="7 8">
    <name type="scientific">Elysia chlorotica</name>
    <name type="common">Eastern emerald elysia</name>
    <name type="synonym">Sea slug</name>
    <dbReference type="NCBI Taxonomy" id="188477"/>
    <lineage>
        <taxon>Eukaryota</taxon>
        <taxon>Metazoa</taxon>
        <taxon>Spiralia</taxon>
        <taxon>Lophotrochozoa</taxon>
        <taxon>Mollusca</taxon>
        <taxon>Gastropoda</taxon>
        <taxon>Heterobranchia</taxon>
        <taxon>Euthyneura</taxon>
        <taxon>Panpulmonata</taxon>
        <taxon>Sacoglossa</taxon>
        <taxon>Placobranchoidea</taxon>
        <taxon>Plakobranchidae</taxon>
        <taxon>Elysia</taxon>
    </lineage>
</organism>
<dbReference type="CDD" id="cd12876">
    <property type="entry name" value="SPRY_SOCS3"/>
    <property type="match status" value="1"/>
</dbReference>
<reference evidence="7 8" key="1">
    <citation type="submission" date="2019-01" db="EMBL/GenBank/DDBJ databases">
        <title>A draft genome assembly of the solar-powered sea slug Elysia chlorotica.</title>
        <authorList>
            <person name="Cai H."/>
            <person name="Li Q."/>
            <person name="Fang X."/>
            <person name="Li J."/>
            <person name="Curtis N.E."/>
            <person name="Altenburger A."/>
            <person name="Shibata T."/>
            <person name="Feng M."/>
            <person name="Maeda T."/>
            <person name="Schwartz J.A."/>
            <person name="Shigenobu S."/>
            <person name="Lundholm N."/>
            <person name="Nishiyama T."/>
            <person name="Yang H."/>
            <person name="Hasebe M."/>
            <person name="Li S."/>
            <person name="Pierce S.K."/>
            <person name="Wang J."/>
        </authorList>
    </citation>
    <scope>NUCLEOTIDE SEQUENCE [LARGE SCALE GENOMIC DNA]</scope>
    <source>
        <strain evidence="7">EC2010</strain>
        <tissue evidence="7">Whole organism of an adult</tissue>
    </source>
</reference>
<dbReference type="Gene3D" id="2.60.120.920">
    <property type="match status" value="1"/>
</dbReference>
<dbReference type="SUPFAM" id="SSF49899">
    <property type="entry name" value="Concanavalin A-like lectins/glucanases"/>
    <property type="match status" value="1"/>
</dbReference>
<dbReference type="InterPro" id="IPR013320">
    <property type="entry name" value="ConA-like_dom_sf"/>
</dbReference>
<sequence>MPCQEKPKPQCPDFIKDSWVWDDQCNPSEVDLSSDLTEAYFYVDPDIQSTGAVGVRGSKGFCKGEHYWEVIFLEPPCGTSMMIGVGTADAALQSETCKQVNLLGRDTESWGLSYKGSTWHAGVSRKYCEPFYAKDTVIGVHLDLNQGHLTFYKDGVCLGPAFTGLKATTHRRLYPIVCSTARESELGLGDRFFRPGQPTRLQGDCLEKIRNSLASVESVEALPLPRVMKNYLKGM</sequence>
<dbReference type="PROSITE" id="PS50188">
    <property type="entry name" value="B302_SPRY"/>
    <property type="match status" value="1"/>
</dbReference>
<dbReference type="GO" id="GO:0019005">
    <property type="term" value="C:SCF ubiquitin ligase complex"/>
    <property type="evidence" value="ECO:0007669"/>
    <property type="project" value="TreeGrafter"/>
</dbReference>
<dbReference type="Proteomes" id="UP000271974">
    <property type="component" value="Unassembled WGS sequence"/>
</dbReference>
<dbReference type="AlphaFoldDB" id="A0A433U3X7"/>
<dbReference type="Pfam" id="PF00622">
    <property type="entry name" value="SPRY"/>
    <property type="match status" value="1"/>
</dbReference>
<dbReference type="InterPro" id="IPR001870">
    <property type="entry name" value="B30.2/SPRY"/>
</dbReference>
<evidence type="ECO:0000256" key="2">
    <source>
        <dbReference type="ARBA" id="ARBA00010910"/>
    </source>
</evidence>
<keyword evidence="8" id="KW-1185">Reference proteome</keyword>
<evidence type="ECO:0000256" key="1">
    <source>
        <dbReference type="ARBA" id="ARBA00004123"/>
    </source>
</evidence>
<dbReference type="OrthoDB" id="5951542at2759"/>
<dbReference type="GO" id="GO:0043161">
    <property type="term" value="P:proteasome-mediated ubiquitin-dependent protein catabolic process"/>
    <property type="evidence" value="ECO:0007669"/>
    <property type="project" value="TreeGrafter"/>
</dbReference>
<dbReference type="SMART" id="SM00449">
    <property type="entry name" value="SPRY"/>
    <property type="match status" value="1"/>
</dbReference>
<comment type="subcellular location">
    <subcellularLocation>
        <location evidence="1">Nucleus</location>
    </subcellularLocation>
</comment>
<dbReference type="InterPro" id="IPR035754">
    <property type="entry name" value="SPRY_SPSB3"/>
</dbReference>
<comment type="caution">
    <text evidence="7">The sequence shown here is derived from an EMBL/GenBank/DDBJ whole genome shotgun (WGS) entry which is preliminary data.</text>
</comment>
<name>A0A433U3X7_ELYCH</name>
<evidence type="ECO:0000259" key="6">
    <source>
        <dbReference type="PROSITE" id="PS50225"/>
    </source>
</evidence>
<dbReference type="InterPro" id="IPR050672">
    <property type="entry name" value="FBXO45-Fsn/SPSB_families"/>
</dbReference>
<proteinExistence type="inferred from homology"/>
<evidence type="ECO:0000313" key="8">
    <source>
        <dbReference type="Proteomes" id="UP000271974"/>
    </source>
</evidence>
<feature type="domain" description="SOCS box" evidence="6">
    <location>
        <begin position="187"/>
        <end position="235"/>
    </location>
</feature>
<evidence type="ECO:0000256" key="3">
    <source>
        <dbReference type="ARBA" id="ARBA00014684"/>
    </source>
</evidence>
<dbReference type="PANTHER" id="PTHR12245:SF16">
    <property type="entry name" value="SPRY DOMAIN-CONTAINING SOCS BOX PROTEIN 3-LIKE"/>
    <property type="match status" value="1"/>
</dbReference>
<dbReference type="GO" id="GO:0005634">
    <property type="term" value="C:nucleus"/>
    <property type="evidence" value="ECO:0007669"/>
    <property type="project" value="UniProtKB-SubCell"/>
</dbReference>
<dbReference type="InterPro" id="IPR043136">
    <property type="entry name" value="B30.2/SPRY_sf"/>
</dbReference>